<dbReference type="GeneID" id="69039113"/>
<name>C0NSG7_AJECG</name>
<sequence length="131" mass="14443">MQPMQPMQRPSSHLRCYSRRFLVQPARSRDNSPFPATSRANRSSKVLGSQGPKTLIAGPKDSLTSSPSRFASTQVRSSFYGPYTQILTVNLFVSKNLRPLKGVKQNSVSTTCIEPLPCNGVAIRMLGFGLR</sequence>
<dbReference type="HOGENOM" id="CLU_1927002_0_0_1"/>
<dbReference type="InParanoid" id="C0NSG7"/>
<gene>
    <name evidence="2" type="ORF">HCBG_06097</name>
</gene>
<evidence type="ECO:0000313" key="3">
    <source>
        <dbReference type="Proteomes" id="UP000001631"/>
    </source>
</evidence>
<evidence type="ECO:0000256" key="1">
    <source>
        <dbReference type="SAM" id="MobiDB-lite"/>
    </source>
</evidence>
<feature type="compositionally biased region" description="Polar residues" evidence="1">
    <location>
        <begin position="34"/>
        <end position="47"/>
    </location>
</feature>
<reference evidence="2" key="1">
    <citation type="submission" date="2009-02" db="EMBL/GenBank/DDBJ databases">
        <title>The Genome Sequence of Ajellomyces capsulatus strain G186AR.</title>
        <authorList>
            <consortium name="The Broad Institute Genome Sequencing Platform"/>
            <person name="Champion M."/>
            <person name="Cuomo C."/>
            <person name="Ma L.-J."/>
            <person name="Henn M.R."/>
            <person name="Sil A."/>
            <person name="Goldman B."/>
            <person name="Young S.K."/>
            <person name="Kodira C.D."/>
            <person name="Zeng Q."/>
            <person name="Koehrsen M."/>
            <person name="Alvarado L."/>
            <person name="Berlin A."/>
            <person name="Borenstein D."/>
            <person name="Chen Z."/>
            <person name="Engels R."/>
            <person name="Freedman E."/>
            <person name="Gellesch M."/>
            <person name="Goldberg J."/>
            <person name="Griggs A."/>
            <person name="Gujja S."/>
            <person name="Heiman D."/>
            <person name="Hepburn T."/>
            <person name="Howarth C."/>
            <person name="Jen D."/>
            <person name="Larson L."/>
            <person name="Lewis B."/>
            <person name="Mehta T."/>
            <person name="Park D."/>
            <person name="Pearson M."/>
            <person name="Roberts A."/>
            <person name="Saif S."/>
            <person name="Shea T."/>
            <person name="Shenoy N."/>
            <person name="Sisk P."/>
            <person name="Stolte C."/>
            <person name="Sykes S."/>
            <person name="Walk T."/>
            <person name="White J."/>
            <person name="Yandava C."/>
            <person name="Klein B."/>
            <person name="McEwen J.G."/>
            <person name="Puccia R."/>
            <person name="Goldman G.H."/>
            <person name="Felipe M.S."/>
            <person name="Nino-Vega G."/>
            <person name="San-Blas G."/>
            <person name="Taylor J."/>
            <person name="Mendoza L."/>
            <person name="Galagan J."/>
            <person name="Nusbaum C."/>
            <person name="Birren B."/>
        </authorList>
    </citation>
    <scope>NUCLEOTIDE SEQUENCE</scope>
    <source>
        <strain evidence="2">G186AR</strain>
    </source>
</reference>
<dbReference type="Proteomes" id="UP000001631">
    <property type="component" value="Unassembled WGS sequence"/>
</dbReference>
<proteinExistence type="predicted"/>
<dbReference type="EMBL" id="GG663370">
    <property type="protein sequence ID" value="EEH05833.1"/>
    <property type="molecule type" value="Genomic_DNA"/>
</dbReference>
<accession>C0NSG7</accession>
<dbReference type="RefSeq" id="XP_045286314.1">
    <property type="nucleotide sequence ID" value="XM_045433146.1"/>
</dbReference>
<evidence type="ECO:0000313" key="2">
    <source>
        <dbReference type="EMBL" id="EEH05833.1"/>
    </source>
</evidence>
<organism evidence="2 3">
    <name type="scientific">Ajellomyces capsulatus (strain G186AR / H82 / ATCC MYA-2454 / RMSCC 2432)</name>
    <name type="common">Darling's disease fungus</name>
    <name type="synonym">Histoplasma capsulatum</name>
    <dbReference type="NCBI Taxonomy" id="447093"/>
    <lineage>
        <taxon>Eukaryota</taxon>
        <taxon>Fungi</taxon>
        <taxon>Dikarya</taxon>
        <taxon>Ascomycota</taxon>
        <taxon>Pezizomycotina</taxon>
        <taxon>Eurotiomycetes</taxon>
        <taxon>Eurotiomycetidae</taxon>
        <taxon>Onygenales</taxon>
        <taxon>Ajellomycetaceae</taxon>
        <taxon>Histoplasma</taxon>
    </lineage>
</organism>
<dbReference type="AlphaFoldDB" id="C0NSG7"/>
<keyword evidence="3" id="KW-1185">Reference proteome</keyword>
<protein>
    <submittedName>
        <fullName evidence="2">Uncharacterized protein</fullName>
    </submittedName>
</protein>
<feature type="region of interest" description="Disordered" evidence="1">
    <location>
        <begin position="25"/>
        <end position="68"/>
    </location>
</feature>